<organism evidence="2 3">
    <name type="scientific">Carnegiea gigantea</name>
    <dbReference type="NCBI Taxonomy" id="171969"/>
    <lineage>
        <taxon>Eukaryota</taxon>
        <taxon>Viridiplantae</taxon>
        <taxon>Streptophyta</taxon>
        <taxon>Embryophyta</taxon>
        <taxon>Tracheophyta</taxon>
        <taxon>Spermatophyta</taxon>
        <taxon>Magnoliopsida</taxon>
        <taxon>eudicotyledons</taxon>
        <taxon>Gunneridae</taxon>
        <taxon>Pentapetalae</taxon>
        <taxon>Caryophyllales</taxon>
        <taxon>Cactineae</taxon>
        <taxon>Cactaceae</taxon>
        <taxon>Cactoideae</taxon>
        <taxon>Echinocereeae</taxon>
        <taxon>Carnegiea</taxon>
    </lineage>
</organism>
<comment type="caution">
    <text evidence="2">The sequence shown here is derived from an EMBL/GenBank/DDBJ whole genome shotgun (WGS) entry which is preliminary data.</text>
</comment>
<dbReference type="AlphaFoldDB" id="A0A9Q1JT61"/>
<proteinExistence type="predicted"/>
<name>A0A9Q1JT61_9CARY</name>
<reference evidence="2" key="1">
    <citation type="submission" date="2022-04" db="EMBL/GenBank/DDBJ databases">
        <title>Carnegiea gigantea Genome sequencing and assembly v2.</title>
        <authorList>
            <person name="Copetti D."/>
            <person name="Sanderson M.J."/>
            <person name="Burquez A."/>
            <person name="Wojciechowski M.F."/>
        </authorList>
    </citation>
    <scope>NUCLEOTIDE SEQUENCE</scope>
    <source>
        <strain evidence="2">SGP5-SGP5p</strain>
        <tissue evidence="2">Aerial part</tissue>
    </source>
</reference>
<accession>A0A9Q1JT61</accession>
<gene>
    <name evidence="2" type="ORF">Cgig2_012323</name>
</gene>
<feature type="compositionally biased region" description="Acidic residues" evidence="1">
    <location>
        <begin position="44"/>
        <end position="54"/>
    </location>
</feature>
<dbReference type="Proteomes" id="UP001153076">
    <property type="component" value="Unassembled WGS sequence"/>
</dbReference>
<keyword evidence="3" id="KW-1185">Reference proteome</keyword>
<dbReference type="EMBL" id="JAKOGI010000784">
    <property type="protein sequence ID" value="KAJ8430539.1"/>
    <property type="molecule type" value="Genomic_DNA"/>
</dbReference>
<feature type="region of interest" description="Disordered" evidence="1">
    <location>
        <begin position="1"/>
        <end position="62"/>
    </location>
</feature>
<evidence type="ECO:0000313" key="3">
    <source>
        <dbReference type="Proteomes" id="UP001153076"/>
    </source>
</evidence>
<evidence type="ECO:0000313" key="2">
    <source>
        <dbReference type="EMBL" id="KAJ8430539.1"/>
    </source>
</evidence>
<protein>
    <submittedName>
        <fullName evidence="2">Uncharacterized protein</fullName>
    </submittedName>
</protein>
<sequence length="157" mass="17292">MARHHLAWNREKNQQLCEGDGEGIEEGRHSGSGRVSLHFSGGDDTGEDDSDGPEEDKGPSWADIREIGLAIAGEKLSVRGGECGLIEDGPIRDRLTKTAGGDNWKLRTKSKTRNQKHKSWNQFLKILQEPVQLATLAAIICHCSLVMSQQSIGNYKQ</sequence>
<evidence type="ECO:0000256" key="1">
    <source>
        <dbReference type="SAM" id="MobiDB-lite"/>
    </source>
</evidence>